<keyword evidence="3" id="KW-1185">Reference proteome</keyword>
<feature type="transmembrane region" description="Helical" evidence="1">
    <location>
        <begin position="29"/>
        <end position="50"/>
    </location>
</feature>
<keyword evidence="1" id="KW-0812">Transmembrane</keyword>
<name>A0ABW3M8N8_9PSEU</name>
<comment type="caution">
    <text evidence="2">The sequence shown here is derived from an EMBL/GenBank/DDBJ whole genome shotgun (WGS) entry which is preliminary data.</text>
</comment>
<organism evidence="2 3">
    <name type="scientific">Kibdelosporangium lantanae</name>
    <dbReference type="NCBI Taxonomy" id="1497396"/>
    <lineage>
        <taxon>Bacteria</taxon>
        <taxon>Bacillati</taxon>
        <taxon>Actinomycetota</taxon>
        <taxon>Actinomycetes</taxon>
        <taxon>Pseudonocardiales</taxon>
        <taxon>Pseudonocardiaceae</taxon>
        <taxon>Kibdelosporangium</taxon>
    </lineage>
</organism>
<dbReference type="EMBL" id="JBHTIS010000376">
    <property type="protein sequence ID" value="MFD1045669.1"/>
    <property type="molecule type" value="Genomic_DNA"/>
</dbReference>
<evidence type="ECO:0000313" key="3">
    <source>
        <dbReference type="Proteomes" id="UP001597045"/>
    </source>
</evidence>
<gene>
    <name evidence="2" type="ORF">ACFQ1S_08865</name>
</gene>
<feature type="transmembrane region" description="Helical" evidence="1">
    <location>
        <begin position="56"/>
        <end position="74"/>
    </location>
</feature>
<sequence>MAEPDDEIYRVNPVWLGPPNVTLPWRARYVAYGVWMAAFLAIFTLARLVLVLPLTIWVVAWSLILTTVLTRLICRRINFEKPLTSVLAGFTTELNDPRRHQSSTRGLVGLDRVRFRTRTATQEAEQ</sequence>
<evidence type="ECO:0000256" key="1">
    <source>
        <dbReference type="SAM" id="Phobius"/>
    </source>
</evidence>
<keyword evidence="1" id="KW-0472">Membrane</keyword>
<dbReference type="Proteomes" id="UP001597045">
    <property type="component" value="Unassembled WGS sequence"/>
</dbReference>
<protein>
    <submittedName>
        <fullName evidence="2">Uncharacterized protein</fullName>
    </submittedName>
</protein>
<reference evidence="3" key="1">
    <citation type="journal article" date="2019" name="Int. J. Syst. Evol. Microbiol.">
        <title>The Global Catalogue of Microorganisms (GCM) 10K type strain sequencing project: providing services to taxonomists for standard genome sequencing and annotation.</title>
        <authorList>
            <consortium name="The Broad Institute Genomics Platform"/>
            <consortium name="The Broad Institute Genome Sequencing Center for Infectious Disease"/>
            <person name="Wu L."/>
            <person name="Ma J."/>
        </authorList>
    </citation>
    <scope>NUCLEOTIDE SEQUENCE [LARGE SCALE GENOMIC DNA]</scope>
    <source>
        <strain evidence="3">JCM 31486</strain>
    </source>
</reference>
<keyword evidence="1" id="KW-1133">Transmembrane helix</keyword>
<accession>A0ABW3M8N8</accession>
<proteinExistence type="predicted"/>
<evidence type="ECO:0000313" key="2">
    <source>
        <dbReference type="EMBL" id="MFD1045669.1"/>
    </source>
</evidence>